<accession>A0A4Q9M763</accession>
<dbReference type="Gene3D" id="3.40.50.300">
    <property type="entry name" value="P-loop containing nucleotide triphosphate hydrolases"/>
    <property type="match status" value="2"/>
</dbReference>
<evidence type="ECO:0000256" key="4">
    <source>
        <dbReference type="ARBA" id="ARBA00023224"/>
    </source>
</evidence>
<gene>
    <name evidence="7" type="ORF">BD311DRAFT_706964</name>
</gene>
<feature type="binding site" evidence="5">
    <location>
        <begin position="393"/>
        <end position="396"/>
    </location>
    <ligand>
        <name>GTP</name>
        <dbReference type="ChEBI" id="CHEBI:37565"/>
    </ligand>
</feature>
<reference evidence="7" key="1">
    <citation type="submission" date="2019-01" db="EMBL/GenBank/DDBJ databases">
        <title>Draft genome sequences of three monokaryotic isolates of the white-rot basidiomycete fungus Dichomitus squalens.</title>
        <authorList>
            <consortium name="DOE Joint Genome Institute"/>
            <person name="Lopez S.C."/>
            <person name="Andreopoulos B."/>
            <person name="Pangilinan J."/>
            <person name="Lipzen A."/>
            <person name="Riley R."/>
            <person name="Ahrendt S."/>
            <person name="Ng V."/>
            <person name="Barry K."/>
            <person name="Daum C."/>
            <person name="Grigoriev I.V."/>
            <person name="Hilden K.S."/>
            <person name="Makela M.R."/>
            <person name="de Vries R.P."/>
        </authorList>
    </citation>
    <scope>NUCLEOTIDE SEQUENCE [LARGE SCALE GENOMIC DNA]</scope>
    <source>
        <strain evidence="7">OM18370.1</strain>
    </source>
</reference>
<dbReference type="GO" id="GO:0031683">
    <property type="term" value="F:G-protein beta/gamma-subunit complex binding"/>
    <property type="evidence" value="ECO:0007669"/>
    <property type="project" value="InterPro"/>
</dbReference>
<feature type="non-terminal residue" evidence="7">
    <location>
        <position position="482"/>
    </location>
</feature>
<dbReference type="GO" id="GO:0046872">
    <property type="term" value="F:metal ion binding"/>
    <property type="evidence" value="ECO:0007669"/>
    <property type="project" value="UniProtKB-KW"/>
</dbReference>
<keyword evidence="3 5" id="KW-0342">GTP-binding</keyword>
<feature type="binding site" evidence="5">
    <location>
        <position position="453"/>
    </location>
    <ligand>
        <name>GTP</name>
        <dbReference type="ChEBI" id="CHEBI:37565"/>
    </ligand>
</feature>
<dbReference type="InterPro" id="IPR027417">
    <property type="entry name" value="P-loop_NTPase"/>
</dbReference>
<dbReference type="SMART" id="SM00275">
    <property type="entry name" value="G_alpha"/>
    <property type="match status" value="1"/>
</dbReference>
<dbReference type="FunFam" id="3.40.50.300:FF:000692">
    <property type="entry name" value="Guanine nucleotide-binding protein subunit alpha"/>
    <property type="match status" value="1"/>
</dbReference>
<evidence type="ECO:0000256" key="6">
    <source>
        <dbReference type="PIRSR" id="PIRSR601019-2"/>
    </source>
</evidence>
<name>A0A4Q9M763_9APHY</name>
<dbReference type="AlphaFoldDB" id="A0A4Q9M763"/>
<feature type="binding site" evidence="5">
    <location>
        <begin position="295"/>
        <end position="301"/>
    </location>
    <ligand>
        <name>GTP</name>
        <dbReference type="ChEBI" id="CHEBI:37565"/>
    </ligand>
</feature>
<keyword evidence="6" id="KW-0460">Magnesium</keyword>
<feature type="binding site" evidence="6">
    <location>
        <position position="301"/>
    </location>
    <ligand>
        <name>Mg(2+)</name>
        <dbReference type="ChEBI" id="CHEBI:18420"/>
    </ligand>
</feature>
<keyword evidence="4" id="KW-0807">Transducer</keyword>
<dbReference type="PROSITE" id="PS51882">
    <property type="entry name" value="G_ALPHA"/>
    <property type="match status" value="1"/>
</dbReference>
<dbReference type="PRINTS" id="PR00318">
    <property type="entry name" value="GPROTEINA"/>
</dbReference>
<keyword evidence="2 5" id="KW-0547">Nucleotide-binding</keyword>
<evidence type="ECO:0000256" key="2">
    <source>
        <dbReference type="ARBA" id="ARBA00022741"/>
    </source>
</evidence>
<keyword evidence="1 6" id="KW-0479">Metal-binding</keyword>
<dbReference type="GO" id="GO:0005525">
    <property type="term" value="F:GTP binding"/>
    <property type="evidence" value="ECO:0007669"/>
    <property type="project" value="UniProtKB-KW"/>
</dbReference>
<dbReference type="Gene3D" id="1.10.400.10">
    <property type="entry name" value="GI Alpha 1, domain 2-like"/>
    <property type="match status" value="2"/>
</dbReference>
<dbReference type="GO" id="GO:0003924">
    <property type="term" value="F:GTPase activity"/>
    <property type="evidence" value="ECO:0007669"/>
    <property type="project" value="InterPro"/>
</dbReference>
<evidence type="ECO:0000256" key="5">
    <source>
        <dbReference type="PIRSR" id="PIRSR601019-1"/>
    </source>
</evidence>
<dbReference type="Pfam" id="PF00503">
    <property type="entry name" value="G-alpha"/>
    <property type="match status" value="1"/>
</dbReference>
<dbReference type="GO" id="GO:0007188">
    <property type="term" value="P:adenylate cyclase-modulating G protein-coupled receptor signaling pathway"/>
    <property type="evidence" value="ECO:0007669"/>
    <property type="project" value="TreeGrafter"/>
</dbReference>
<dbReference type="Proteomes" id="UP000292957">
    <property type="component" value="Unassembled WGS sequence"/>
</dbReference>
<dbReference type="PANTHER" id="PTHR10218:SF360">
    <property type="entry name" value="GUANINE NUCLEOTIDE-BINDING PROTEIN SUBUNIT ALPHA HOMOLOG"/>
    <property type="match status" value="1"/>
</dbReference>
<dbReference type="EMBL" id="ML143604">
    <property type="protein sequence ID" value="TBU21466.1"/>
    <property type="molecule type" value="Genomic_DNA"/>
</dbReference>
<sequence length="482" mass="54442">MFSLADVAGFNPRSSSLAKSLKASRSRSEEIDAALSLERRQRRRVRAVQLLLLGPPESGKSTVRKQLQLLYDSAGFNAERHSWLTAIYLNIIESVRHILQTLEEDIVVEHAMLGATSGAVDPQLAPPRNHTAERSGGRAALLRERLTPLLDVEQRLTHHLSEIVHDRSMNSDHLSVGTEWQARTEQLKPSSSALRCDRDDLGDHSRSMVSADTLVDSEFDSPTAHDKAEKEELLSEVSSILRASVEYISELVGLPDVEVLRANRRLRIAEWAEYFLPEIERVSQRDYIPSDDDVLHARTQTKGIVEQVFRVSASNVTKYLNVVDIAGVGGMKQVWISHCENTDAVIFVAPIGAFDETLDDDSKTNRLAYSTQLFKQLFSNRLLNMATWVLFMNQVDVLQRKIAAGVRLNTWLEDFGDRPNDLDTAMGYFKDRFHMIKDGIVPWRAHFTHFTSAVDTKSMHPVLETVPNSILRRHLHECNCDI</sequence>
<dbReference type="SUPFAM" id="SSF47895">
    <property type="entry name" value="Transducin (alpha subunit), insertion domain"/>
    <property type="match status" value="1"/>
</dbReference>
<evidence type="ECO:0000256" key="3">
    <source>
        <dbReference type="ARBA" id="ARBA00023134"/>
    </source>
</evidence>
<dbReference type="GO" id="GO:0005834">
    <property type="term" value="C:heterotrimeric G-protein complex"/>
    <property type="evidence" value="ECO:0007669"/>
    <property type="project" value="TreeGrafter"/>
</dbReference>
<proteinExistence type="predicted"/>
<dbReference type="SUPFAM" id="SSF52540">
    <property type="entry name" value="P-loop containing nucleoside triphosphate hydrolases"/>
    <property type="match status" value="1"/>
</dbReference>
<dbReference type="InterPro" id="IPR001019">
    <property type="entry name" value="Gprotein_alpha_su"/>
</dbReference>
<evidence type="ECO:0000256" key="1">
    <source>
        <dbReference type="ARBA" id="ARBA00022723"/>
    </source>
</evidence>
<dbReference type="OrthoDB" id="5817230at2759"/>
<organism evidence="7">
    <name type="scientific">Dichomitus squalens</name>
    <dbReference type="NCBI Taxonomy" id="114155"/>
    <lineage>
        <taxon>Eukaryota</taxon>
        <taxon>Fungi</taxon>
        <taxon>Dikarya</taxon>
        <taxon>Basidiomycota</taxon>
        <taxon>Agaricomycotina</taxon>
        <taxon>Agaricomycetes</taxon>
        <taxon>Polyporales</taxon>
        <taxon>Polyporaceae</taxon>
        <taxon>Dichomitus</taxon>
    </lineage>
</organism>
<dbReference type="GO" id="GO:0005737">
    <property type="term" value="C:cytoplasm"/>
    <property type="evidence" value="ECO:0007669"/>
    <property type="project" value="TreeGrafter"/>
</dbReference>
<dbReference type="InterPro" id="IPR011025">
    <property type="entry name" value="GproteinA_insert"/>
</dbReference>
<dbReference type="PANTHER" id="PTHR10218">
    <property type="entry name" value="GTP-BINDING PROTEIN ALPHA SUBUNIT"/>
    <property type="match status" value="1"/>
</dbReference>
<dbReference type="GO" id="GO:0001664">
    <property type="term" value="F:G protein-coupled receptor binding"/>
    <property type="evidence" value="ECO:0007669"/>
    <property type="project" value="TreeGrafter"/>
</dbReference>
<evidence type="ECO:0000313" key="7">
    <source>
        <dbReference type="EMBL" id="TBU21466.1"/>
    </source>
</evidence>
<protein>
    <submittedName>
        <fullName evidence="7">Guanine nucleotide binding protein, alpha subunit</fullName>
    </submittedName>
</protein>